<sequence length="211" mass="22502">MTSHPHQPLLRLLSDTHVPAEVRHAFGYLRPVAEGLVEGIALDTPDSVVLLDDKGVAADGDPAALRAAARANLAALPMGHDRLDRPDGTVLYIVGAGSPHAASKILVLDELVREVTGQAPPPEGVLVTVPSRHNLAFHPVVDGTVVSAVNDLAAFGLGAYQDNPDTCLSPRVYWWQDGVLTSLTVIDHDTRQFSIRPPEELLATMRRLAGA</sequence>
<comment type="caution">
    <text evidence="1">The sequence shown here is derived from an EMBL/GenBank/DDBJ whole genome shotgun (WGS) entry which is preliminary data.</text>
</comment>
<evidence type="ECO:0000313" key="2">
    <source>
        <dbReference type="Proteomes" id="UP000327000"/>
    </source>
</evidence>
<keyword evidence="2" id="KW-1185">Reference proteome</keyword>
<reference evidence="1 2" key="1">
    <citation type="journal article" date="2019" name="Microb. Cell Fact.">
        <title>Exploring novel herbicidin analogues by transcriptional regulator overexpression and MS/MS molecular networking.</title>
        <authorList>
            <person name="Shi Y."/>
            <person name="Gu R."/>
            <person name="Li Y."/>
            <person name="Wang X."/>
            <person name="Ren W."/>
            <person name="Li X."/>
            <person name="Wang L."/>
            <person name="Xie Y."/>
            <person name="Hong B."/>
        </authorList>
    </citation>
    <scope>NUCLEOTIDE SEQUENCE [LARGE SCALE GENOMIC DNA]</scope>
    <source>
        <strain evidence="1 2">US-43</strain>
    </source>
</reference>
<gene>
    <name evidence="1" type="ORF">FRZ00_04875</name>
</gene>
<organism evidence="1 2">
    <name type="scientific">Streptomyces mobaraensis</name>
    <name type="common">Streptoverticillium mobaraense</name>
    <dbReference type="NCBI Taxonomy" id="35621"/>
    <lineage>
        <taxon>Bacteria</taxon>
        <taxon>Bacillati</taxon>
        <taxon>Actinomycetota</taxon>
        <taxon>Actinomycetes</taxon>
        <taxon>Kitasatosporales</taxon>
        <taxon>Streptomycetaceae</taxon>
        <taxon>Streptomyces</taxon>
    </lineage>
</organism>
<name>A0A5N5WDE9_STRMB</name>
<proteinExistence type="predicted"/>
<evidence type="ECO:0000313" key="1">
    <source>
        <dbReference type="EMBL" id="KAB7849960.1"/>
    </source>
</evidence>
<dbReference type="RefSeq" id="WP_152262557.1">
    <property type="nucleotide sequence ID" value="NZ_VOKX01000009.1"/>
</dbReference>
<protein>
    <submittedName>
        <fullName evidence="1">Uncharacterized protein</fullName>
    </submittedName>
</protein>
<accession>A0A5N5WDE9</accession>
<dbReference type="OrthoDB" id="3812886at2"/>
<dbReference type="AlphaFoldDB" id="A0A5N5WDE9"/>
<dbReference type="Proteomes" id="UP000327000">
    <property type="component" value="Unassembled WGS sequence"/>
</dbReference>
<dbReference type="EMBL" id="VOKX01000009">
    <property type="protein sequence ID" value="KAB7849960.1"/>
    <property type="molecule type" value="Genomic_DNA"/>
</dbReference>